<dbReference type="Proteomes" id="UP000288805">
    <property type="component" value="Unassembled WGS sequence"/>
</dbReference>
<reference evidence="1 2" key="1">
    <citation type="journal article" date="2018" name="PLoS Genet.">
        <title>Population sequencing reveals clonal diversity and ancestral inbreeding in the grapevine cultivar Chardonnay.</title>
        <authorList>
            <person name="Roach M.J."/>
            <person name="Johnson D.L."/>
            <person name="Bohlmann J."/>
            <person name="van Vuuren H.J."/>
            <person name="Jones S.J."/>
            <person name="Pretorius I.S."/>
            <person name="Schmidt S.A."/>
            <person name="Borneman A.R."/>
        </authorList>
    </citation>
    <scope>NUCLEOTIDE SEQUENCE [LARGE SCALE GENOMIC DNA]</scope>
    <source>
        <strain evidence="2">cv. Chardonnay</strain>
        <tissue evidence="1">Leaf</tissue>
    </source>
</reference>
<sequence>MSCFFVNWAEVGRALAKFLGQKGMVVAKGKTQKLWGILEEDGLNYGVCSFIMVKRTSEENCGAMGDGDRDRLANIETMGMVFTISVVVLELKTKDGLEKWVSQLRGIMSLTRGQIESWSRKSKAEEASEGAHGKRSADVGNSYFQSSSPRRFLCKGKEEVSFRGLFFTNEGRSEPLTQEFPYSAFVAPPKDIAFEEGTQMVRRFSSSPLTFSRPLGFRRSCSGEGVLSTRGDADNQQRSYLKASIQSKGKAKLCKLSNGVD</sequence>
<proteinExistence type="predicted"/>
<accession>A0A438BWP8</accession>
<protein>
    <submittedName>
        <fullName evidence="1">Uncharacterized protein</fullName>
    </submittedName>
</protein>
<evidence type="ECO:0000313" key="1">
    <source>
        <dbReference type="EMBL" id="RVW15383.1"/>
    </source>
</evidence>
<dbReference type="EMBL" id="QGNW01002601">
    <property type="protein sequence ID" value="RVW15383.1"/>
    <property type="molecule type" value="Genomic_DNA"/>
</dbReference>
<organism evidence="1 2">
    <name type="scientific">Vitis vinifera</name>
    <name type="common">Grape</name>
    <dbReference type="NCBI Taxonomy" id="29760"/>
    <lineage>
        <taxon>Eukaryota</taxon>
        <taxon>Viridiplantae</taxon>
        <taxon>Streptophyta</taxon>
        <taxon>Embryophyta</taxon>
        <taxon>Tracheophyta</taxon>
        <taxon>Spermatophyta</taxon>
        <taxon>Magnoliopsida</taxon>
        <taxon>eudicotyledons</taxon>
        <taxon>Gunneridae</taxon>
        <taxon>Pentapetalae</taxon>
        <taxon>rosids</taxon>
        <taxon>Vitales</taxon>
        <taxon>Vitaceae</taxon>
        <taxon>Viteae</taxon>
        <taxon>Vitis</taxon>
    </lineage>
</organism>
<comment type="caution">
    <text evidence="1">The sequence shown here is derived from an EMBL/GenBank/DDBJ whole genome shotgun (WGS) entry which is preliminary data.</text>
</comment>
<dbReference type="AlphaFoldDB" id="A0A438BWP8"/>
<name>A0A438BWP8_VITVI</name>
<gene>
    <name evidence="1" type="ORF">CK203_082625</name>
</gene>
<evidence type="ECO:0000313" key="2">
    <source>
        <dbReference type="Proteomes" id="UP000288805"/>
    </source>
</evidence>